<sequence>MTRTAGTGGAGGAPEAAPGTAGPPSAPGGGGDGRTPNRAELLLCALLALLGAVVLFDALTMPGLPAAGTDPIGPRAVPVAVGAGLLVLAAALTADVLRGGRGEAEGGEDVDPDAKPDWRAVLLVVGFFLANAVLIEPLGWAISGALLFWGTAWALGSRRPLRDAAVSAVLSVGSFYAFAYGLGVILPPGVLKGIL</sequence>
<feature type="transmembrane region" description="Helical" evidence="2">
    <location>
        <begin position="118"/>
        <end position="134"/>
    </location>
</feature>
<dbReference type="Pfam" id="PF07331">
    <property type="entry name" value="TctB"/>
    <property type="match status" value="1"/>
</dbReference>
<evidence type="ECO:0000313" key="5">
    <source>
        <dbReference type="Proteomes" id="UP001597365"/>
    </source>
</evidence>
<gene>
    <name evidence="4" type="ORF">ACFSJS_15085</name>
</gene>
<proteinExistence type="predicted"/>
<dbReference type="EMBL" id="JBHUFU010000008">
    <property type="protein sequence ID" value="MFD1830989.1"/>
    <property type="molecule type" value="Genomic_DNA"/>
</dbReference>
<keyword evidence="2" id="KW-0472">Membrane</keyword>
<comment type="caution">
    <text evidence="4">The sequence shown here is derived from an EMBL/GenBank/DDBJ whole genome shotgun (WGS) entry which is preliminary data.</text>
</comment>
<feature type="compositionally biased region" description="Low complexity" evidence="1">
    <location>
        <begin position="13"/>
        <end position="23"/>
    </location>
</feature>
<feature type="transmembrane region" description="Helical" evidence="2">
    <location>
        <begin position="140"/>
        <end position="157"/>
    </location>
</feature>
<feature type="domain" description="DUF1468" evidence="3">
    <location>
        <begin position="43"/>
        <end position="187"/>
    </location>
</feature>
<feature type="transmembrane region" description="Helical" evidence="2">
    <location>
        <begin position="41"/>
        <end position="64"/>
    </location>
</feature>
<accession>A0ABW4PL22</accession>
<protein>
    <submittedName>
        <fullName evidence="4">Tripartite tricarboxylate transporter TctB family protein</fullName>
    </submittedName>
</protein>
<dbReference type="RefSeq" id="WP_380900474.1">
    <property type="nucleotide sequence ID" value="NZ_JBHUFU010000008.1"/>
</dbReference>
<feature type="transmembrane region" description="Helical" evidence="2">
    <location>
        <begin position="76"/>
        <end position="97"/>
    </location>
</feature>
<evidence type="ECO:0000259" key="3">
    <source>
        <dbReference type="Pfam" id="PF07331"/>
    </source>
</evidence>
<organism evidence="4 5">
    <name type="scientific">Streptomyces desertarenae</name>
    <dbReference type="NCBI Taxonomy" id="2666184"/>
    <lineage>
        <taxon>Bacteria</taxon>
        <taxon>Bacillati</taxon>
        <taxon>Actinomycetota</taxon>
        <taxon>Actinomycetes</taxon>
        <taxon>Kitasatosporales</taxon>
        <taxon>Streptomycetaceae</taxon>
        <taxon>Streptomyces</taxon>
    </lineage>
</organism>
<keyword evidence="2" id="KW-0812">Transmembrane</keyword>
<name>A0ABW4PL22_9ACTN</name>
<keyword evidence="2" id="KW-1133">Transmembrane helix</keyword>
<reference evidence="5" key="1">
    <citation type="journal article" date="2019" name="Int. J. Syst. Evol. Microbiol.">
        <title>The Global Catalogue of Microorganisms (GCM) 10K type strain sequencing project: providing services to taxonomists for standard genome sequencing and annotation.</title>
        <authorList>
            <consortium name="The Broad Institute Genomics Platform"/>
            <consortium name="The Broad Institute Genome Sequencing Center for Infectious Disease"/>
            <person name="Wu L."/>
            <person name="Ma J."/>
        </authorList>
    </citation>
    <scope>NUCLEOTIDE SEQUENCE [LARGE SCALE GENOMIC DNA]</scope>
    <source>
        <strain evidence="5">CGMCC 4.7455</strain>
    </source>
</reference>
<feature type="transmembrane region" description="Helical" evidence="2">
    <location>
        <begin position="164"/>
        <end position="186"/>
    </location>
</feature>
<evidence type="ECO:0000313" key="4">
    <source>
        <dbReference type="EMBL" id="MFD1830989.1"/>
    </source>
</evidence>
<evidence type="ECO:0000256" key="1">
    <source>
        <dbReference type="SAM" id="MobiDB-lite"/>
    </source>
</evidence>
<feature type="region of interest" description="Disordered" evidence="1">
    <location>
        <begin position="1"/>
        <end position="34"/>
    </location>
</feature>
<evidence type="ECO:0000256" key="2">
    <source>
        <dbReference type="SAM" id="Phobius"/>
    </source>
</evidence>
<keyword evidence="5" id="KW-1185">Reference proteome</keyword>
<feature type="compositionally biased region" description="Gly residues" evidence="1">
    <location>
        <begin position="1"/>
        <end position="12"/>
    </location>
</feature>
<dbReference type="Proteomes" id="UP001597365">
    <property type="component" value="Unassembled WGS sequence"/>
</dbReference>
<dbReference type="InterPro" id="IPR009936">
    <property type="entry name" value="DUF1468"/>
</dbReference>